<dbReference type="InterPro" id="IPR008928">
    <property type="entry name" value="6-hairpin_glycosidase_sf"/>
</dbReference>
<comment type="caution">
    <text evidence="1">The sequence shown here is derived from an EMBL/GenBank/DDBJ whole genome shotgun (WGS) entry which is preliminary data.</text>
</comment>
<dbReference type="Proteomes" id="UP001589627">
    <property type="component" value="Unassembled WGS sequence"/>
</dbReference>
<sequence>AEARSALSAALRDPAGLLARKVAARRSIAANTVVDLPGDRLLQQSVEWSKQNLADSVQQADDLHLRATEEGRSYPASKGTLAKARWIGAGWPDYPWIFGTDGEFTAFATVAAGQFSAIEDHLRTLRDVSDVVNDKSGKVVHEVVSDGSVYFGANDEAGNTDETAKYPSAAALVWRWTGDRRFLDDVYDFARRNMHYVVERLDADGDGWPEGLGNVERPGMGVEKLDNTVYTVRGLYDLADMARAKGDTATVTWATSHGDDLVKRFDQAWWYGGDTHQFADSLDDPDNPANDNTKIFQRHWIGLTPLDAELVRSGQVTRPLATDAHAREVLDQRERPCYTGDNGLYHTGTGPTSAEGGNKGPACDSAVSSVQSDREAFTINTGIMAVAEGNYGRLAQQRRYTDDNARQQLDPSLYEMPGAMPEIVPSPDFDPPNIDRPETGRSMVLQAWGAYGNLWPVVSQQLGVAPDLGRGRLEIVPQVPPGQPSVAGRNIRVGAGSVDVSASASATSLRTVVTARAPGTRLLIGQVLPSGAAVASVTLNGRPVRYEVRRTARGG</sequence>
<dbReference type="RefSeq" id="WP_378213402.1">
    <property type="nucleotide sequence ID" value="NZ_JBHLZP010000960.1"/>
</dbReference>
<keyword evidence="2" id="KW-1185">Reference proteome</keyword>
<dbReference type="Gene3D" id="1.50.10.10">
    <property type="match status" value="1"/>
</dbReference>
<proteinExistence type="predicted"/>
<dbReference type="SUPFAM" id="SSF48208">
    <property type="entry name" value="Six-hairpin glycosidases"/>
    <property type="match status" value="1"/>
</dbReference>
<accession>A0ABV5YZR1</accession>
<protein>
    <recommendedName>
        <fullName evidence="3">Glycosyl hydrolase family 76</fullName>
    </recommendedName>
</protein>
<feature type="non-terminal residue" evidence="1">
    <location>
        <position position="1"/>
    </location>
</feature>
<evidence type="ECO:0008006" key="3">
    <source>
        <dbReference type="Google" id="ProtNLM"/>
    </source>
</evidence>
<dbReference type="EMBL" id="JBHLZP010000960">
    <property type="protein sequence ID" value="MFB9840183.1"/>
    <property type="molecule type" value="Genomic_DNA"/>
</dbReference>
<name>A0ABV5YZR1_9ACTN</name>
<gene>
    <name evidence="1" type="ORF">ACFFNX_49350</name>
</gene>
<evidence type="ECO:0000313" key="1">
    <source>
        <dbReference type="EMBL" id="MFB9840183.1"/>
    </source>
</evidence>
<organism evidence="1 2">
    <name type="scientific">Actinoallomurus acaciae</name>
    <dbReference type="NCBI Taxonomy" id="502577"/>
    <lineage>
        <taxon>Bacteria</taxon>
        <taxon>Bacillati</taxon>
        <taxon>Actinomycetota</taxon>
        <taxon>Actinomycetes</taxon>
        <taxon>Streptosporangiales</taxon>
        <taxon>Thermomonosporaceae</taxon>
        <taxon>Actinoallomurus</taxon>
    </lineage>
</organism>
<reference evidence="1 2" key="1">
    <citation type="submission" date="2024-09" db="EMBL/GenBank/DDBJ databases">
        <authorList>
            <person name="Sun Q."/>
            <person name="Mori K."/>
        </authorList>
    </citation>
    <scope>NUCLEOTIDE SEQUENCE [LARGE SCALE GENOMIC DNA]</scope>
    <source>
        <strain evidence="1 2">TBRC 0563</strain>
    </source>
</reference>
<dbReference type="InterPro" id="IPR012341">
    <property type="entry name" value="6hp_glycosidase-like_sf"/>
</dbReference>
<feature type="non-terminal residue" evidence="1">
    <location>
        <position position="555"/>
    </location>
</feature>
<evidence type="ECO:0000313" key="2">
    <source>
        <dbReference type="Proteomes" id="UP001589627"/>
    </source>
</evidence>